<evidence type="ECO:0000256" key="1">
    <source>
        <dbReference type="SAM" id="Phobius"/>
    </source>
</evidence>
<proteinExistence type="predicted"/>
<sequence>MSITHSEAFSLPRPRSTARWSIEPPACNVLHLKRQCGLGTLVVPCQASLSPHATVAVMKLQRTRHASTGHHLRVKVTSFHMSVRRADASRPGRGSCLFGCRRHPADVVRFLPEPSRSSRKHQYCPIPDPNVGYWLVAGNSSTEALEHPPSWFFVFAVILAITLWLVLCPTWS</sequence>
<organism evidence="2 3">
    <name type="scientific">Rhodofomes roseus</name>
    <dbReference type="NCBI Taxonomy" id="34475"/>
    <lineage>
        <taxon>Eukaryota</taxon>
        <taxon>Fungi</taxon>
        <taxon>Dikarya</taxon>
        <taxon>Basidiomycota</taxon>
        <taxon>Agaricomycotina</taxon>
        <taxon>Agaricomycetes</taxon>
        <taxon>Polyporales</taxon>
        <taxon>Rhodofomes</taxon>
    </lineage>
</organism>
<keyword evidence="3" id="KW-1185">Reference proteome</keyword>
<name>A0ABQ8KPZ6_9APHY</name>
<evidence type="ECO:0000313" key="3">
    <source>
        <dbReference type="Proteomes" id="UP000814176"/>
    </source>
</evidence>
<feature type="transmembrane region" description="Helical" evidence="1">
    <location>
        <begin position="151"/>
        <end position="171"/>
    </location>
</feature>
<reference evidence="2 3" key="1">
    <citation type="journal article" date="2021" name="Environ. Microbiol.">
        <title>Gene family expansions and transcriptome signatures uncover fungal adaptations to wood decay.</title>
        <authorList>
            <person name="Hage H."/>
            <person name="Miyauchi S."/>
            <person name="Viragh M."/>
            <person name="Drula E."/>
            <person name="Min B."/>
            <person name="Chaduli D."/>
            <person name="Navarro D."/>
            <person name="Favel A."/>
            <person name="Norest M."/>
            <person name="Lesage-Meessen L."/>
            <person name="Balint B."/>
            <person name="Merenyi Z."/>
            <person name="de Eugenio L."/>
            <person name="Morin E."/>
            <person name="Martinez A.T."/>
            <person name="Baldrian P."/>
            <person name="Stursova M."/>
            <person name="Martinez M.J."/>
            <person name="Novotny C."/>
            <person name="Magnuson J.K."/>
            <person name="Spatafora J.W."/>
            <person name="Maurice S."/>
            <person name="Pangilinan J."/>
            <person name="Andreopoulos W."/>
            <person name="LaButti K."/>
            <person name="Hundley H."/>
            <person name="Na H."/>
            <person name="Kuo A."/>
            <person name="Barry K."/>
            <person name="Lipzen A."/>
            <person name="Henrissat B."/>
            <person name="Riley R."/>
            <person name="Ahrendt S."/>
            <person name="Nagy L.G."/>
            <person name="Grigoriev I.V."/>
            <person name="Martin F."/>
            <person name="Rosso M.N."/>
        </authorList>
    </citation>
    <scope>NUCLEOTIDE SEQUENCE [LARGE SCALE GENOMIC DNA]</scope>
    <source>
        <strain evidence="2 3">CIRM-BRFM 1785</strain>
    </source>
</reference>
<keyword evidence="1" id="KW-0472">Membrane</keyword>
<evidence type="ECO:0000313" key="2">
    <source>
        <dbReference type="EMBL" id="KAH9840575.1"/>
    </source>
</evidence>
<gene>
    <name evidence="2" type="ORF">C8Q71DRAFT_740097</name>
</gene>
<dbReference type="GeneID" id="72003482"/>
<dbReference type="EMBL" id="JADCUA010000004">
    <property type="protein sequence ID" value="KAH9840575.1"/>
    <property type="molecule type" value="Genomic_DNA"/>
</dbReference>
<comment type="caution">
    <text evidence="2">The sequence shown here is derived from an EMBL/GenBank/DDBJ whole genome shotgun (WGS) entry which is preliminary data.</text>
</comment>
<dbReference type="RefSeq" id="XP_047782041.1">
    <property type="nucleotide sequence ID" value="XM_047922750.1"/>
</dbReference>
<dbReference type="Proteomes" id="UP000814176">
    <property type="component" value="Unassembled WGS sequence"/>
</dbReference>
<protein>
    <submittedName>
        <fullName evidence="2">Uncharacterized protein</fullName>
    </submittedName>
</protein>
<accession>A0ABQ8KPZ6</accession>
<keyword evidence="1" id="KW-1133">Transmembrane helix</keyword>
<keyword evidence="1" id="KW-0812">Transmembrane</keyword>